<keyword evidence="3" id="KW-1185">Reference proteome</keyword>
<dbReference type="PANTHER" id="PTHR40086:SF1">
    <property type="entry name" value="CELL CYCLE REGULATOR CCRZ"/>
    <property type="match status" value="1"/>
</dbReference>
<evidence type="ECO:0000313" key="3">
    <source>
        <dbReference type="Proteomes" id="UP000434639"/>
    </source>
</evidence>
<feature type="domain" description="Aminoglycoside phosphotransferase" evidence="1">
    <location>
        <begin position="21"/>
        <end position="229"/>
    </location>
</feature>
<evidence type="ECO:0000259" key="1">
    <source>
        <dbReference type="Pfam" id="PF01636"/>
    </source>
</evidence>
<dbReference type="EMBL" id="WMIB01000034">
    <property type="protein sequence ID" value="MTH55627.1"/>
    <property type="molecule type" value="Genomic_DNA"/>
</dbReference>
<proteinExistence type="predicted"/>
<name>A0A7X2S953_9BACI</name>
<dbReference type="GO" id="GO:0016740">
    <property type="term" value="F:transferase activity"/>
    <property type="evidence" value="ECO:0007669"/>
    <property type="project" value="UniProtKB-KW"/>
</dbReference>
<keyword evidence="2" id="KW-0808">Transferase</keyword>
<dbReference type="Gene3D" id="3.90.1200.10">
    <property type="match status" value="1"/>
</dbReference>
<reference evidence="2 3" key="1">
    <citation type="journal article" date="2017" name="Int. J. Syst. Evol. Microbiol.">
        <title>Bacillus mangrovi sp. nov., isolated from a sediment sample from a mangrove forest.</title>
        <authorList>
            <person name="Gupta V."/>
            <person name="Singh P.K."/>
            <person name="Korpole S."/>
            <person name="Tanuku N.R.S."/>
            <person name="Pinnaka A.K."/>
        </authorList>
    </citation>
    <scope>NUCLEOTIDE SEQUENCE [LARGE SCALE GENOMIC DNA]</scope>
    <source>
        <strain evidence="2 3">KCTC 33872</strain>
    </source>
</reference>
<dbReference type="AlphaFoldDB" id="A0A7X2S953"/>
<dbReference type="InterPro" id="IPR002575">
    <property type="entry name" value="Aminoglycoside_PTrfase"/>
</dbReference>
<dbReference type="Pfam" id="PF01636">
    <property type="entry name" value="APH"/>
    <property type="match status" value="1"/>
</dbReference>
<dbReference type="InterPro" id="IPR011009">
    <property type="entry name" value="Kinase-like_dom_sf"/>
</dbReference>
<dbReference type="Proteomes" id="UP000434639">
    <property type="component" value="Unassembled WGS sequence"/>
</dbReference>
<dbReference type="OrthoDB" id="3171511at2"/>
<gene>
    <name evidence="2" type="ORF">GKZ89_19725</name>
</gene>
<dbReference type="SUPFAM" id="SSF56112">
    <property type="entry name" value="Protein kinase-like (PK-like)"/>
    <property type="match status" value="1"/>
</dbReference>
<protein>
    <submittedName>
        <fullName evidence="2">Phosphotransferase</fullName>
    </submittedName>
</protein>
<evidence type="ECO:0000313" key="2">
    <source>
        <dbReference type="EMBL" id="MTH55627.1"/>
    </source>
</evidence>
<dbReference type="RefSeq" id="WP_155114123.1">
    <property type="nucleotide sequence ID" value="NZ_WMIB01000034.1"/>
</dbReference>
<dbReference type="PANTHER" id="PTHR40086">
    <property type="entry name" value="PHOSPHOTRANSFERASE YTMP-RELATED"/>
    <property type="match status" value="1"/>
</dbReference>
<accession>A0A7X2S953</accession>
<comment type="caution">
    <text evidence="2">The sequence shown here is derived from an EMBL/GenBank/DDBJ whole genome shotgun (WGS) entry which is preliminary data.</text>
</comment>
<organism evidence="2 3">
    <name type="scientific">Metabacillus mangrovi</name>
    <dbReference type="NCBI Taxonomy" id="1491830"/>
    <lineage>
        <taxon>Bacteria</taxon>
        <taxon>Bacillati</taxon>
        <taxon>Bacillota</taxon>
        <taxon>Bacilli</taxon>
        <taxon>Bacillales</taxon>
        <taxon>Bacillaceae</taxon>
        <taxon>Metabacillus</taxon>
    </lineage>
</organism>
<dbReference type="InterPro" id="IPR052077">
    <property type="entry name" value="CcrZ_PhaseVar_Mediator"/>
</dbReference>
<sequence>MTLNQIWLEHLLGQEWELSPAGGATGEAYFARNGDQKLFLKRNSSPFLAVLSAEGIVPKLVWTRRMENGDVITAQHWMEGRELKPSDMDGDHVAELLHKIHHSKELLDMLKRMEKEPLTPSSILKGIQETLEFDQFYLPEIEEALVYLRDHAEAVEVGEKVVCHCDLNHNNWLLSENSQLYLIDWDGAVIADPAIDLGNLLYSYIEEARWGDWLLQYGSELTDHLRLRMYWYVLAQTIVSLLWNRSRNHVKELQQAIENLTHLLVRKI</sequence>